<dbReference type="Pfam" id="PF09339">
    <property type="entry name" value="HTH_IclR"/>
    <property type="match status" value="1"/>
</dbReference>
<dbReference type="GO" id="GO:0003677">
    <property type="term" value="F:DNA binding"/>
    <property type="evidence" value="ECO:0007669"/>
    <property type="project" value="InterPro"/>
</dbReference>
<dbReference type="PROSITE" id="PS50112">
    <property type="entry name" value="PAS"/>
    <property type="match status" value="2"/>
</dbReference>
<organism evidence="3">
    <name type="scientific">hydrocarbon metagenome</name>
    <dbReference type="NCBI Taxonomy" id="938273"/>
    <lineage>
        <taxon>unclassified sequences</taxon>
        <taxon>metagenomes</taxon>
        <taxon>ecological metagenomes</taxon>
    </lineage>
</organism>
<protein>
    <recommendedName>
        <fullName evidence="4">Sensory transduction histidine kinase</fullName>
    </recommendedName>
</protein>
<dbReference type="SUPFAM" id="SSF46785">
    <property type="entry name" value="Winged helix' DNA-binding domain"/>
    <property type="match status" value="1"/>
</dbReference>
<dbReference type="NCBIfam" id="TIGR00229">
    <property type="entry name" value="sensory_box"/>
    <property type="match status" value="4"/>
</dbReference>
<feature type="domain" description="PAS" evidence="1">
    <location>
        <begin position="460"/>
        <end position="531"/>
    </location>
</feature>
<sequence>MTVALRIPGAHSLLTSMKRPSDTESYADELSRILELLQAHPRGMSVSDIAAAIAINRNTASRYLDMLRISGQVEMKTYGKAKVFYISQRVPISAMLNFSSDLVAVLDRDERIIQINDAACAFFNTDRDALLGRELAKSPLAAFDHPLIWAKIREALGGTEVVEELRFFRRGEELFFRMKVIPTVFNDGTPGVTIILEEITEEKRAEEALRESEQMFRNLVENINDVIWNVNGAGVFIYMSPKCREVLGYAPDDMIGRSPRDFMAADEAERVREHLAPQRSGYAPFALVEFVMLHRDGHPVTLEASGTPTVDPSGTCTGYRVICRDITDRKQASKRIEQWKLFLHSIVDNIPDMVVVKKLNDHRFIFFNRMAEDLLGSPGEDLYGRRAQDIFPDEMAAFFDAGGDRPERGETVVRTGDGAGRVLYVKRIPIVNQKGKPRYLLCIAKDITDRKRAEDLLIAQRDRAQSYLDVAGVMIAVINADGSIDLVNRRGCQILGYTEEEIAGKDWFSVVVPGQLQERLRSNFLRLMEGEIEPPAYERIPVVTRDGGESLILWRNALLRDGTGKVVAMVSSGEVIDPAEACSAP</sequence>
<feature type="domain" description="PAC" evidence="2">
    <location>
        <begin position="286"/>
        <end position="338"/>
    </location>
</feature>
<dbReference type="PROSITE" id="PS50113">
    <property type="entry name" value="PAC"/>
    <property type="match status" value="2"/>
</dbReference>
<proteinExistence type="predicted"/>
<dbReference type="InterPro" id="IPR000700">
    <property type="entry name" value="PAS-assoc_C"/>
</dbReference>
<evidence type="ECO:0000259" key="2">
    <source>
        <dbReference type="PROSITE" id="PS50113"/>
    </source>
</evidence>
<reference evidence="3" key="1">
    <citation type="journal article" date="2015" name="Proc. Natl. Acad. Sci. U.S.A.">
        <title>Networks of energetic and metabolic interactions define dynamics in microbial communities.</title>
        <authorList>
            <person name="Embree M."/>
            <person name="Liu J.K."/>
            <person name="Al-Bassam M.M."/>
            <person name="Zengler K."/>
        </authorList>
    </citation>
    <scope>NUCLEOTIDE SEQUENCE</scope>
</reference>
<dbReference type="Pfam" id="PF13426">
    <property type="entry name" value="PAS_9"/>
    <property type="match status" value="1"/>
</dbReference>
<dbReference type="Gene3D" id="1.10.10.10">
    <property type="entry name" value="Winged helix-like DNA-binding domain superfamily/Winged helix DNA-binding domain"/>
    <property type="match status" value="1"/>
</dbReference>
<dbReference type="InterPro" id="IPR035965">
    <property type="entry name" value="PAS-like_dom_sf"/>
</dbReference>
<dbReference type="InterPro" id="IPR000014">
    <property type="entry name" value="PAS"/>
</dbReference>
<feature type="domain" description="PAS" evidence="1">
    <location>
        <begin position="212"/>
        <end position="275"/>
    </location>
</feature>
<dbReference type="Gene3D" id="3.30.450.20">
    <property type="entry name" value="PAS domain"/>
    <property type="match status" value="4"/>
</dbReference>
<comment type="caution">
    <text evidence="3">The sequence shown here is derived from an EMBL/GenBank/DDBJ whole genome shotgun (WGS) entry which is preliminary data.</text>
</comment>
<dbReference type="InterPro" id="IPR036390">
    <property type="entry name" value="WH_DNA-bd_sf"/>
</dbReference>
<dbReference type="InterPro" id="IPR052155">
    <property type="entry name" value="Biofilm_reg_signaling"/>
</dbReference>
<dbReference type="PANTHER" id="PTHR44757:SF2">
    <property type="entry name" value="BIOFILM ARCHITECTURE MAINTENANCE PROTEIN MBAA"/>
    <property type="match status" value="1"/>
</dbReference>
<dbReference type="InterPro" id="IPR011991">
    <property type="entry name" value="ArsR-like_HTH"/>
</dbReference>
<dbReference type="GO" id="GO:0006355">
    <property type="term" value="P:regulation of DNA-templated transcription"/>
    <property type="evidence" value="ECO:0007669"/>
    <property type="project" value="InterPro"/>
</dbReference>
<evidence type="ECO:0008006" key="4">
    <source>
        <dbReference type="Google" id="ProtNLM"/>
    </source>
</evidence>
<dbReference type="SUPFAM" id="SSF55785">
    <property type="entry name" value="PYP-like sensor domain (PAS domain)"/>
    <property type="match status" value="4"/>
</dbReference>
<dbReference type="PANTHER" id="PTHR44757">
    <property type="entry name" value="DIGUANYLATE CYCLASE DGCP"/>
    <property type="match status" value="1"/>
</dbReference>
<dbReference type="InterPro" id="IPR013656">
    <property type="entry name" value="PAS_4"/>
</dbReference>
<dbReference type="SMART" id="SM00086">
    <property type="entry name" value="PAC"/>
    <property type="match status" value="3"/>
</dbReference>
<dbReference type="EMBL" id="LNQE01001093">
    <property type="protein sequence ID" value="KUG21180.1"/>
    <property type="molecule type" value="Genomic_DNA"/>
</dbReference>
<dbReference type="CDD" id="cd00090">
    <property type="entry name" value="HTH_ARSR"/>
    <property type="match status" value="1"/>
</dbReference>
<accession>A0A0W8FJX7</accession>
<dbReference type="Pfam" id="PF08448">
    <property type="entry name" value="PAS_4"/>
    <property type="match status" value="3"/>
</dbReference>
<name>A0A0W8FJX7_9ZZZZ</name>
<dbReference type="InterPro" id="IPR001610">
    <property type="entry name" value="PAC"/>
</dbReference>
<feature type="domain" description="PAC" evidence="2">
    <location>
        <begin position="407"/>
        <end position="459"/>
    </location>
</feature>
<dbReference type="InterPro" id="IPR036388">
    <property type="entry name" value="WH-like_DNA-bd_sf"/>
</dbReference>
<dbReference type="SMART" id="SM00091">
    <property type="entry name" value="PAS"/>
    <property type="match status" value="4"/>
</dbReference>
<gene>
    <name evidence="3" type="ORF">ASZ90_009073</name>
</gene>
<dbReference type="AlphaFoldDB" id="A0A0W8FJX7"/>
<dbReference type="InterPro" id="IPR005471">
    <property type="entry name" value="Tscrpt_reg_IclR_N"/>
</dbReference>
<evidence type="ECO:0000313" key="3">
    <source>
        <dbReference type="EMBL" id="KUG21180.1"/>
    </source>
</evidence>
<evidence type="ECO:0000259" key="1">
    <source>
        <dbReference type="PROSITE" id="PS50112"/>
    </source>
</evidence>
<dbReference type="CDD" id="cd00130">
    <property type="entry name" value="PAS"/>
    <property type="match status" value="4"/>
</dbReference>